<evidence type="ECO:0000256" key="1">
    <source>
        <dbReference type="SAM" id="MobiDB-lite"/>
    </source>
</evidence>
<keyword evidence="3" id="KW-1185">Reference proteome</keyword>
<evidence type="ECO:0000313" key="3">
    <source>
        <dbReference type="Proteomes" id="UP000693946"/>
    </source>
</evidence>
<proteinExistence type="predicted"/>
<feature type="region of interest" description="Disordered" evidence="1">
    <location>
        <begin position="1"/>
        <end position="31"/>
    </location>
</feature>
<evidence type="ECO:0000313" key="2">
    <source>
        <dbReference type="EMBL" id="KAG7498636.1"/>
    </source>
</evidence>
<name>A0AAV6R028_SOLSE</name>
<protein>
    <submittedName>
        <fullName evidence="2">Uncharacterized protein</fullName>
    </submittedName>
</protein>
<dbReference type="EMBL" id="JAGKHQ010000014">
    <property type="protein sequence ID" value="KAG7498636.1"/>
    <property type="molecule type" value="Genomic_DNA"/>
</dbReference>
<gene>
    <name evidence="2" type="ORF">JOB18_015983</name>
</gene>
<accession>A0AAV6R028</accession>
<feature type="compositionally biased region" description="Basic and acidic residues" evidence="1">
    <location>
        <begin position="12"/>
        <end position="31"/>
    </location>
</feature>
<organism evidence="2 3">
    <name type="scientific">Solea senegalensis</name>
    <name type="common">Senegalese sole</name>
    <dbReference type="NCBI Taxonomy" id="28829"/>
    <lineage>
        <taxon>Eukaryota</taxon>
        <taxon>Metazoa</taxon>
        <taxon>Chordata</taxon>
        <taxon>Craniata</taxon>
        <taxon>Vertebrata</taxon>
        <taxon>Euteleostomi</taxon>
        <taxon>Actinopterygii</taxon>
        <taxon>Neopterygii</taxon>
        <taxon>Teleostei</taxon>
        <taxon>Neoteleostei</taxon>
        <taxon>Acanthomorphata</taxon>
        <taxon>Carangaria</taxon>
        <taxon>Pleuronectiformes</taxon>
        <taxon>Pleuronectoidei</taxon>
        <taxon>Soleidae</taxon>
        <taxon>Solea</taxon>
    </lineage>
</organism>
<reference evidence="2 3" key="1">
    <citation type="journal article" date="2021" name="Sci. Rep.">
        <title>Chromosome anchoring in Senegalese sole (Solea senegalensis) reveals sex-associated markers and genome rearrangements in flatfish.</title>
        <authorList>
            <person name="Guerrero-Cozar I."/>
            <person name="Gomez-Garrido J."/>
            <person name="Berbel C."/>
            <person name="Martinez-Blanch J.F."/>
            <person name="Alioto T."/>
            <person name="Claros M.G."/>
            <person name="Gagnaire P.A."/>
            <person name="Manchado M."/>
        </authorList>
    </citation>
    <scope>NUCLEOTIDE SEQUENCE [LARGE SCALE GENOMIC DNA]</scope>
    <source>
        <strain evidence="2">Sse05_10M</strain>
    </source>
</reference>
<sequence length="148" mass="17102">MADCCYSTALEEEGKREIEKRRRDENKQGKKSRELNKSAFLCAGTLHLLPVSLQLIWRQRRKRISPPPHQTHSRTNSHTSSERGDDQNFTVFSASNEYELTALAKCLRKPSIRDLTGTKWHTNIFSDSEDSKAYRVACFPQEFVEAKK</sequence>
<feature type="region of interest" description="Disordered" evidence="1">
    <location>
        <begin position="60"/>
        <end position="88"/>
    </location>
</feature>
<dbReference type="Proteomes" id="UP000693946">
    <property type="component" value="Linkage Group LG21"/>
</dbReference>
<dbReference type="AlphaFoldDB" id="A0AAV6R028"/>
<comment type="caution">
    <text evidence="2">The sequence shown here is derived from an EMBL/GenBank/DDBJ whole genome shotgun (WGS) entry which is preliminary data.</text>
</comment>